<protein>
    <submittedName>
        <fullName evidence="1">Uncharacterized protein</fullName>
    </submittedName>
</protein>
<evidence type="ECO:0000313" key="1">
    <source>
        <dbReference type="EMBL" id="QZE14327.1"/>
    </source>
</evidence>
<sequence>MKLVNNWLLCLFFVSIPMLMNGQDRLQTKFYGLVGSSSIAYFNKKISSFTYENSIAFGEIGVNFYYHRWNNILSLQYMKGSLDHAFKLNSFNPSASMNYKRWMVSNHLLYRLSHESARLETRIGVGLNGQLRKDKIDVANSSFEHSQLFASMRSTLDFSLSFRMRNSVLFVTSYYGLYGITNEAKWNAYRGAKSDQQFHLLTPLDVYWLTNIGMNWKLGPRCVLPIGLRFENVNPQNEMYESHIMKQLYIGFCF</sequence>
<reference evidence="1" key="1">
    <citation type="submission" date="2021-08" db="EMBL/GenBank/DDBJ databases">
        <title>Novel anaerobic bacterium isolated from sea squirt in East Sea, Republic of Korea.</title>
        <authorList>
            <person name="Nguyen T.H."/>
            <person name="Li Z."/>
            <person name="Lee Y.-J."/>
            <person name="Ko J."/>
            <person name="Kim S.-G."/>
        </authorList>
    </citation>
    <scope>NUCLEOTIDE SEQUENCE</scope>
    <source>
        <strain evidence="1">KCTC 25031</strain>
    </source>
</reference>
<gene>
    <name evidence="1" type="ORF">K4L44_00015</name>
</gene>
<evidence type="ECO:0000313" key="2">
    <source>
        <dbReference type="Proteomes" id="UP000826212"/>
    </source>
</evidence>
<accession>A0AC61NN38</accession>
<keyword evidence="2" id="KW-1185">Reference proteome</keyword>
<proteinExistence type="predicted"/>
<organism evidence="1 2">
    <name type="scientific">Halosquirtibacter laminarini</name>
    <dbReference type="NCBI Taxonomy" id="3374600"/>
    <lineage>
        <taxon>Bacteria</taxon>
        <taxon>Pseudomonadati</taxon>
        <taxon>Bacteroidota</taxon>
        <taxon>Bacteroidia</taxon>
        <taxon>Marinilabiliales</taxon>
        <taxon>Prolixibacteraceae</taxon>
        <taxon>Halosquirtibacter</taxon>
    </lineage>
</organism>
<name>A0AC61NN38_9BACT</name>
<dbReference type="EMBL" id="CP081303">
    <property type="protein sequence ID" value="QZE14327.1"/>
    <property type="molecule type" value="Genomic_DNA"/>
</dbReference>
<dbReference type="Proteomes" id="UP000826212">
    <property type="component" value="Chromosome"/>
</dbReference>